<dbReference type="PANTHER" id="PTHR33420">
    <property type="entry name" value="FIMBRIAL SUBUNIT ELFA-RELATED"/>
    <property type="match status" value="1"/>
</dbReference>
<dbReference type="InterPro" id="IPR000259">
    <property type="entry name" value="Adhesion_dom_fimbrial"/>
</dbReference>
<evidence type="ECO:0000259" key="6">
    <source>
        <dbReference type="Pfam" id="PF00419"/>
    </source>
</evidence>
<comment type="subcellular location">
    <subcellularLocation>
        <location evidence="1">Fimbrium</location>
    </subcellularLocation>
</comment>
<reference evidence="7 8" key="1">
    <citation type="submission" date="2016-04" db="EMBL/GenBank/DDBJ databases">
        <title>ATOL: Assembling a taxonomically balanced genome-scale reconstruction of the evolutionary history of the Enterobacteriaceae.</title>
        <authorList>
            <person name="Plunkett G.III."/>
            <person name="Neeno-Eckwall E.C."/>
            <person name="Glasner J.D."/>
            <person name="Perna N.T."/>
        </authorList>
    </citation>
    <scope>NUCLEOTIDE SEQUENCE [LARGE SCALE GENOMIC DNA]</scope>
    <source>
        <strain evidence="7 8">ATCC 19692</strain>
    </source>
</reference>
<comment type="similarity">
    <text evidence="2">Belongs to the fimbrial protein family.</text>
</comment>
<feature type="signal peptide" evidence="5">
    <location>
        <begin position="1"/>
        <end position="25"/>
    </location>
</feature>
<dbReference type="Proteomes" id="UP000094023">
    <property type="component" value="Unassembled WGS sequence"/>
</dbReference>
<comment type="caution">
    <text evidence="7">The sequence shown here is derived from an EMBL/GenBank/DDBJ whole genome shotgun (WGS) entry which is preliminary data.</text>
</comment>
<dbReference type="AlphaFoldDB" id="A0A198GP21"/>
<keyword evidence="4" id="KW-0281">Fimbrium</keyword>
<dbReference type="Pfam" id="PF00419">
    <property type="entry name" value="Fimbrial"/>
    <property type="match status" value="1"/>
</dbReference>
<evidence type="ECO:0000256" key="4">
    <source>
        <dbReference type="ARBA" id="ARBA00023263"/>
    </source>
</evidence>
<dbReference type="SUPFAM" id="SSF49401">
    <property type="entry name" value="Bacterial adhesins"/>
    <property type="match status" value="1"/>
</dbReference>
<dbReference type="InterPro" id="IPR036937">
    <property type="entry name" value="Adhesion_dom_fimbrial_sf"/>
</dbReference>
<dbReference type="PANTHER" id="PTHR33420:SF12">
    <property type="entry name" value="FIMBRIN-LIKE PROTEIN FIMI-RELATED"/>
    <property type="match status" value="1"/>
</dbReference>
<dbReference type="NCBIfam" id="NF011741">
    <property type="entry name" value="PRK15194.1"/>
    <property type="match status" value="1"/>
</dbReference>
<evidence type="ECO:0000256" key="5">
    <source>
        <dbReference type="SAM" id="SignalP"/>
    </source>
</evidence>
<dbReference type="InterPro" id="IPR050263">
    <property type="entry name" value="Bact_Fimbrial_Adh_Pro"/>
</dbReference>
<organism evidence="7 8">
    <name type="scientific">Proteus myxofaciens ATCC 19692</name>
    <dbReference type="NCBI Taxonomy" id="1354337"/>
    <lineage>
        <taxon>Bacteria</taxon>
        <taxon>Pseudomonadati</taxon>
        <taxon>Pseudomonadota</taxon>
        <taxon>Gammaproteobacteria</taxon>
        <taxon>Enterobacterales</taxon>
        <taxon>Morganellaceae</taxon>
        <taxon>Proteus</taxon>
    </lineage>
</organism>
<dbReference type="InterPro" id="IPR008966">
    <property type="entry name" value="Adhesion_dom_sf"/>
</dbReference>
<feature type="chain" id="PRO_5008279198" evidence="5">
    <location>
        <begin position="26"/>
        <end position="186"/>
    </location>
</feature>
<dbReference type="GO" id="GO:0009289">
    <property type="term" value="C:pilus"/>
    <property type="evidence" value="ECO:0007669"/>
    <property type="project" value="UniProtKB-SubCell"/>
</dbReference>
<evidence type="ECO:0000256" key="1">
    <source>
        <dbReference type="ARBA" id="ARBA00004561"/>
    </source>
</evidence>
<keyword evidence="8" id="KW-1185">Reference proteome</keyword>
<evidence type="ECO:0000256" key="2">
    <source>
        <dbReference type="ARBA" id="ARBA00006671"/>
    </source>
</evidence>
<protein>
    <submittedName>
        <fullName evidence="7">Type 1 fimbriae major subunit</fullName>
    </submittedName>
</protein>
<evidence type="ECO:0000313" key="8">
    <source>
        <dbReference type="Proteomes" id="UP000094023"/>
    </source>
</evidence>
<name>A0A198GP21_9GAMM</name>
<dbReference type="Gene3D" id="2.60.40.1090">
    <property type="entry name" value="Fimbrial-type adhesion domain"/>
    <property type="match status" value="1"/>
</dbReference>
<sequence length="186" mass="19063">MSKRNLLAKTAVAVAILSLSSLASAATTVNGGKVHFTGQIVNAACAVSADSTNQTINMGQYRTALFDAVGKTSGKINFSINLEDCDTTVSENASASFSGVSDSNDKTVLAISNISGGASGAASGVGIELLDHTGKVLVPDGSVYSTAKKLIDGSNTLDFSARYKSTLAQVNPGQADSDVTFRIQYD</sequence>
<proteinExistence type="inferred from homology"/>
<dbReference type="EMBL" id="LXEN01000013">
    <property type="protein sequence ID" value="OAT37981.1"/>
    <property type="molecule type" value="Genomic_DNA"/>
</dbReference>
<feature type="domain" description="Fimbrial-type adhesion" evidence="6">
    <location>
        <begin position="34"/>
        <end position="186"/>
    </location>
</feature>
<dbReference type="PATRIC" id="fig|1354337.4.peg.293"/>
<dbReference type="STRING" id="1354337.M983_0283"/>
<evidence type="ECO:0000256" key="3">
    <source>
        <dbReference type="ARBA" id="ARBA00022729"/>
    </source>
</evidence>
<evidence type="ECO:0000313" key="7">
    <source>
        <dbReference type="EMBL" id="OAT37981.1"/>
    </source>
</evidence>
<accession>A0A198GP21</accession>
<dbReference type="OrthoDB" id="8586454at2"/>
<keyword evidence="3 5" id="KW-0732">Signal</keyword>
<gene>
    <name evidence="7" type="ORF">M983_0283</name>
</gene>
<dbReference type="GO" id="GO:0043709">
    <property type="term" value="P:cell adhesion involved in single-species biofilm formation"/>
    <property type="evidence" value="ECO:0007669"/>
    <property type="project" value="TreeGrafter"/>
</dbReference>
<dbReference type="RefSeq" id="WP_066745919.1">
    <property type="nucleotide sequence ID" value="NZ_LXEN01000013.1"/>
</dbReference>